<dbReference type="Pfam" id="PF07044">
    <property type="entry name" value="DUF1329"/>
    <property type="match status" value="1"/>
</dbReference>
<sequence>MKAIQFDRGYSRRKFLGDAARGVLSCGVLMPLAEAIAASGDITKAYPDELLSIEGYTKGKIKTGDYIDASNVELVKDLLEPVRYEQIRTMGRKLRMVKTTTDVMRLSPWEYVEATLRNAGKAQLDARGNVVNKADGRPWIGGNPFPDPKNGIELFAAQTMNWGRHDASFYAVKMYTTEVASGDVKFNYSGGWAEMSPVARVAMEPKPYWPGHEDKLRYQSVFFLTPQTYRGTSFLNIWDYDSSTFPLLYGYVPEFRRVRQFPSEQRFEPLLPGLTLFLSDAWAAGDPLNTWGNYKIVGRGPFLAGLSESWNAAHPNWEHNTHGGPKGKTFWDANVELVPETIIVEAEPVKFPRAPVSKKRVWFDARNQAVVGMVTYDRAGKPYRSFDGAYCLYESGSQKFMDGKHPYWSWAHVTASDIQTGSVSRLEQVRQVENAHYTAANDPAMYDKYLTQVALMRLGGK</sequence>
<dbReference type="InterPro" id="IPR010752">
    <property type="entry name" value="DUF1329"/>
</dbReference>
<protein>
    <recommendedName>
        <fullName evidence="3">DUF1329 domain-containing protein</fullName>
    </recommendedName>
</protein>
<organism evidence="1 2">
    <name type="scientific">Solimonas aquatica</name>
    <dbReference type="NCBI Taxonomy" id="489703"/>
    <lineage>
        <taxon>Bacteria</taxon>
        <taxon>Pseudomonadati</taxon>
        <taxon>Pseudomonadota</taxon>
        <taxon>Gammaproteobacteria</taxon>
        <taxon>Nevskiales</taxon>
        <taxon>Nevskiaceae</taxon>
        <taxon>Solimonas</taxon>
    </lineage>
</organism>
<gene>
    <name evidence="1" type="ORF">SAMN04488038_10289</name>
</gene>
<dbReference type="InterPro" id="IPR006311">
    <property type="entry name" value="TAT_signal"/>
</dbReference>
<accession>A0A1H9BGQ6</accession>
<proteinExistence type="predicted"/>
<dbReference type="Proteomes" id="UP000199233">
    <property type="component" value="Unassembled WGS sequence"/>
</dbReference>
<dbReference type="EMBL" id="FOFS01000002">
    <property type="protein sequence ID" value="SEP88164.1"/>
    <property type="molecule type" value="Genomic_DNA"/>
</dbReference>
<dbReference type="AlphaFoldDB" id="A0A1H9BGQ6"/>
<name>A0A1H9BGQ6_9GAMM</name>
<evidence type="ECO:0000313" key="1">
    <source>
        <dbReference type="EMBL" id="SEP88164.1"/>
    </source>
</evidence>
<evidence type="ECO:0000313" key="2">
    <source>
        <dbReference type="Proteomes" id="UP000199233"/>
    </source>
</evidence>
<keyword evidence="2" id="KW-1185">Reference proteome</keyword>
<dbReference type="Gene3D" id="2.50.20.10">
    <property type="entry name" value="Lipoprotein localisation LolA/LolB/LppX"/>
    <property type="match status" value="1"/>
</dbReference>
<dbReference type="RefSeq" id="WP_093281903.1">
    <property type="nucleotide sequence ID" value="NZ_FOFS01000002.1"/>
</dbReference>
<dbReference type="OrthoDB" id="5937151at2"/>
<reference evidence="1 2" key="1">
    <citation type="submission" date="2016-10" db="EMBL/GenBank/DDBJ databases">
        <authorList>
            <person name="de Groot N.N."/>
        </authorList>
    </citation>
    <scope>NUCLEOTIDE SEQUENCE [LARGE SCALE GENOMIC DNA]</scope>
    <source>
        <strain evidence="1 2">DSM 25927</strain>
    </source>
</reference>
<dbReference type="PROSITE" id="PS51318">
    <property type="entry name" value="TAT"/>
    <property type="match status" value="1"/>
</dbReference>
<evidence type="ECO:0008006" key="3">
    <source>
        <dbReference type="Google" id="ProtNLM"/>
    </source>
</evidence>